<name>A0A915PJ59_9BILA</name>
<dbReference type="Proteomes" id="UP000887581">
    <property type="component" value="Unplaced"/>
</dbReference>
<keyword evidence="2" id="KW-1185">Reference proteome</keyword>
<reference evidence="3" key="1">
    <citation type="submission" date="2022-11" db="UniProtKB">
        <authorList>
            <consortium name="WormBaseParasite"/>
        </authorList>
    </citation>
    <scope>IDENTIFICATION</scope>
</reference>
<protein>
    <submittedName>
        <fullName evidence="3">Uncharacterized protein</fullName>
    </submittedName>
</protein>
<dbReference type="WBParaSite" id="sdigi.contig13.g1342.t1">
    <property type="protein sequence ID" value="sdigi.contig13.g1342.t1"/>
    <property type="gene ID" value="sdigi.contig13.g1342"/>
</dbReference>
<accession>A0A915PJ59</accession>
<evidence type="ECO:0000313" key="2">
    <source>
        <dbReference type="Proteomes" id="UP000887581"/>
    </source>
</evidence>
<keyword evidence="1" id="KW-0812">Transmembrane</keyword>
<proteinExistence type="predicted"/>
<feature type="transmembrane region" description="Helical" evidence="1">
    <location>
        <begin position="20"/>
        <end position="41"/>
    </location>
</feature>
<evidence type="ECO:0000256" key="1">
    <source>
        <dbReference type="SAM" id="Phobius"/>
    </source>
</evidence>
<sequence length="221" mass="23327">MKTVQEMSASNVLPRNRPTFMLNLTFQHVACFMGGVTAMTVSCCTTDSRRANKQKGLMISRAGMGGGGSAAVQCGAVRCGVVWCGVVRCGVLRCGVVRCGVVWCGVVQCGVVWCGAVRCGVVRCGAVWCGVHHTVATAPLLLPPLLLLPPTSTIATVSGVVGIFTIFEVIHFRNDIKTSAKSRKARDSSDRSFPNCALKSVSPCATKWKTNSAAPSYSPAR</sequence>
<keyword evidence="1" id="KW-0472">Membrane</keyword>
<organism evidence="2 3">
    <name type="scientific">Setaria digitata</name>
    <dbReference type="NCBI Taxonomy" id="48799"/>
    <lineage>
        <taxon>Eukaryota</taxon>
        <taxon>Metazoa</taxon>
        <taxon>Ecdysozoa</taxon>
        <taxon>Nematoda</taxon>
        <taxon>Chromadorea</taxon>
        <taxon>Rhabditida</taxon>
        <taxon>Spirurina</taxon>
        <taxon>Spiruromorpha</taxon>
        <taxon>Filarioidea</taxon>
        <taxon>Setariidae</taxon>
        <taxon>Setaria</taxon>
    </lineage>
</organism>
<dbReference type="AlphaFoldDB" id="A0A915PJ59"/>
<evidence type="ECO:0000313" key="3">
    <source>
        <dbReference type="WBParaSite" id="sdigi.contig13.g1342.t1"/>
    </source>
</evidence>
<keyword evidence="1" id="KW-1133">Transmembrane helix</keyword>